<dbReference type="eggNOG" id="COG1893">
    <property type="taxonomic scope" value="Bacteria"/>
</dbReference>
<proteinExistence type="predicted"/>
<protein>
    <recommendedName>
        <fullName evidence="3">Ketopantoate reductase</fullName>
    </recommendedName>
</protein>
<organism evidence="1 2">
    <name type="scientific">Desulfosudis oleivorans (strain DSM 6200 / JCM 39069 / Hxd3)</name>
    <name type="common">Desulfococcus oleovorans</name>
    <dbReference type="NCBI Taxonomy" id="96561"/>
    <lineage>
        <taxon>Bacteria</taxon>
        <taxon>Pseudomonadati</taxon>
        <taxon>Thermodesulfobacteriota</taxon>
        <taxon>Desulfobacteria</taxon>
        <taxon>Desulfobacterales</taxon>
        <taxon>Desulfosudaceae</taxon>
        <taxon>Desulfosudis</taxon>
    </lineage>
</organism>
<dbReference type="SUPFAM" id="SSF51735">
    <property type="entry name" value="NAD(P)-binding Rossmann-fold domains"/>
    <property type="match status" value="1"/>
</dbReference>
<evidence type="ECO:0000313" key="2">
    <source>
        <dbReference type="Proteomes" id="UP000008561"/>
    </source>
</evidence>
<dbReference type="Proteomes" id="UP000008561">
    <property type="component" value="Chromosome"/>
</dbReference>
<dbReference type="InterPro" id="IPR036291">
    <property type="entry name" value="NAD(P)-bd_dom_sf"/>
</dbReference>
<dbReference type="KEGG" id="dol:Dole_1376"/>
<evidence type="ECO:0008006" key="3">
    <source>
        <dbReference type="Google" id="ProtNLM"/>
    </source>
</evidence>
<gene>
    <name evidence="1" type="ordered locus">Dole_1376</name>
</gene>
<dbReference type="EMBL" id="CP000859">
    <property type="protein sequence ID" value="ABW67180.1"/>
    <property type="molecule type" value="Genomic_DNA"/>
</dbReference>
<dbReference type="Gene3D" id="3.40.50.720">
    <property type="entry name" value="NAD(P)-binding Rossmann-like Domain"/>
    <property type="match status" value="1"/>
</dbReference>
<keyword evidence="2" id="KW-1185">Reference proteome</keyword>
<dbReference type="HOGENOM" id="CLU_1089180_0_0_7"/>
<accession>A8ZYS5</accession>
<dbReference type="STRING" id="96561.Dole_1376"/>
<reference evidence="1 2" key="1">
    <citation type="submission" date="2007-10" db="EMBL/GenBank/DDBJ databases">
        <title>Complete sequence of Desulfococcus oleovorans Hxd3.</title>
        <authorList>
            <consortium name="US DOE Joint Genome Institute"/>
            <person name="Copeland A."/>
            <person name="Lucas S."/>
            <person name="Lapidus A."/>
            <person name="Barry K."/>
            <person name="Glavina del Rio T."/>
            <person name="Dalin E."/>
            <person name="Tice H."/>
            <person name="Pitluck S."/>
            <person name="Kiss H."/>
            <person name="Brettin T."/>
            <person name="Bruce D."/>
            <person name="Detter J.C."/>
            <person name="Han C."/>
            <person name="Schmutz J."/>
            <person name="Larimer F."/>
            <person name="Land M."/>
            <person name="Hauser L."/>
            <person name="Kyrpides N."/>
            <person name="Kim E."/>
            <person name="Wawrik B."/>
            <person name="Richardson P."/>
        </authorList>
    </citation>
    <scope>NUCLEOTIDE SEQUENCE [LARGE SCALE GENOMIC DNA]</scope>
    <source>
        <strain evidence="2">DSM 6200 / JCM 39069 / Hxd3</strain>
    </source>
</reference>
<evidence type="ECO:0000313" key="1">
    <source>
        <dbReference type="EMBL" id="ABW67180.1"/>
    </source>
</evidence>
<dbReference type="RefSeq" id="WP_012174797.1">
    <property type="nucleotide sequence ID" value="NC_009943.1"/>
</dbReference>
<name>A8ZYS5_DESOH</name>
<sequence length="262" mass="28080">MTASAYSKPVVIVGIGQMGGVFARAFLGAGRPVYPVTAQMAMADAAAACPNPDFVLLAVPENVLSQTLARVPEPWQNRLGLLQNELLPGVWETAGIANPTSMAVWFEKKKGRGVHVFQPTRVYGPHAGLVKTALNTVDIPCDVLPDSAALTTELIKKNLYVLTINIAGLVTGGTTGELWARHRDVALAVADDVLTVLAHVSGRAVDRNAMKTFLGDILTRVPDHTCRGRVAEDRLDRVLAMARQNSLETPALVEVSEQIVRS</sequence>
<dbReference type="AlphaFoldDB" id="A8ZYS5"/>